<evidence type="ECO:0000313" key="1">
    <source>
        <dbReference type="EMBL" id="AHE54660.1"/>
    </source>
</evidence>
<sequence>MRIDKRTSAHCVNLALNGKFDDSAAFTSITFEAEIGWINVSECLIDRCTGNRPFLALPFLDEDLEGTFYPSPFWNLFAQAYEGLVAPTEYAENVKNSCLLMFCGVTGLPLYNTL</sequence>
<dbReference type="EMBL" id="CP006644">
    <property type="protein sequence ID" value="AHE54660.1"/>
    <property type="molecule type" value="Genomic_DNA"/>
</dbReference>
<proteinExistence type="predicted"/>
<protein>
    <submittedName>
        <fullName evidence="1">Uncharacterized protein</fullName>
    </submittedName>
</protein>
<gene>
    <name evidence="1" type="ORF">NX02_14880</name>
</gene>
<evidence type="ECO:0000313" key="2">
    <source>
        <dbReference type="Proteomes" id="UP000018851"/>
    </source>
</evidence>
<accession>W0AG77</accession>
<dbReference type="AlphaFoldDB" id="W0AG77"/>
<organism evidence="1 2">
    <name type="scientific">Sphingomonas sanxanigenens DSM 19645 = NX02</name>
    <dbReference type="NCBI Taxonomy" id="1123269"/>
    <lineage>
        <taxon>Bacteria</taxon>
        <taxon>Pseudomonadati</taxon>
        <taxon>Pseudomonadota</taxon>
        <taxon>Alphaproteobacteria</taxon>
        <taxon>Sphingomonadales</taxon>
        <taxon>Sphingomonadaceae</taxon>
        <taxon>Sphingomonas</taxon>
    </lineage>
</organism>
<dbReference type="HOGENOM" id="CLU_2119563_0_0_5"/>
<keyword evidence="2" id="KW-1185">Reference proteome</keyword>
<name>W0AG77_9SPHN</name>
<dbReference type="KEGG" id="ssan:NX02_14880"/>
<dbReference type="Proteomes" id="UP000018851">
    <property type="component" value="Chromosome"/>
</dbReference>
<reference evidence="1 2" key="1">
    <citation type="submission" date="2013-07" db="EMBL/GenBank/DDBJ databases">
        <title>Completed genome of Sphingomonas sanxanigenens NX02.</title>
        <authorList>
            <person name="Ma T."/>
            <person name="Huang H."/>
            <person name="Wu M."/>
            <person name="Li X."/>
            <person name="Li G."/>
        </authorList>
    </citation>
    <scope>NUCLEOTIDE SEQUENCE [LARGE SCALE GENOMIC DNA]</scope>
    <source>
        <strain evidence="1 2">NX02</strain>
    </source>
</reference>